<feature type="domain" description="HTH deoR-type" evidence="3">
    <location>
        <begin position="2"/>
        <end position="67"/>
    </location>
</feature>
<dbReference type="PANTHER" id="PTHR34580">
    <property type="match status" value="1"/>
</dbReference>
<accession>A0ABP7KWJ5</accession>
<dbReference type="EMBL" id="BAABCN010000012">
    <property type="protein sequence ID" value="GAA3889136.1"/>
    <property type="molecule type" value="Genomic_DNA"/>
</dbReference>
<dbReference type="PROSITE" id="PS52050">
    <property type="entry name" value="WYL"/>
    <property type="match status" value="1"/>
</dbReference>
<evidence type="ECO:0000259" key="3">
    <source>
        <dbReference type="PROSITE" id="PS51000"/>
    </source>
</evidence>
<protein>
    <submittedName>
        <fullName evidence="4">WYL domain-containing protein</fullName>
    </submittedName>
</protein>
<dbReference type="InterPro" id="IPR001034">
    <property type="entry name" value="DeoR_HTH"/>
</dbReference>
<dbReference type="InterPro" id="IPR013196">
    <property type="entry name" value="HTH_11"/>
</dbReference>
<name>A0ABP7KWJ5_9MICO</name>
<dbReference type="InterPro" id="IPR028349">
    <property type="entry name" value="PafC-like"/>
</dbReference>
<dbReference type="PANTHER" id="PTHR34580:SF1">
    <property type="entry name" value="PROTEIN PAFC"/>
    <property type="match status" value="1"/>
</dbReference>
<dbReference type="Pfam" id="PF25583">
    <property type="entry name" value="WCX"/>
    <property type="match status" value="1"/>
</dbReference>
<organism evidence="4 5">
    <name type="scientific">Leifsonia kafniensis</name>
    <dbReference type="NCBI Taxonomy" id="475957"/>
    <lineage>
        <taxon>Bacteria</taxon>
        <taxon>Bacillati</taxon>
        <taxon>Actinomycetota</taxon>
        <taxon>Actinomycetes</taxon>
        <taxon>Micrococcales</taxon>
        <taxon>Microbacteriaceae</taxon>
        <taxon>Leifsonia</taxon>
    </lineage>
</organism>
<keyword evidence="1" id="KW-0805">Transcription regulation</keyword>
<dbReference type="SUPFAM" id="SSF46785">
    <property type="entry name" value="Winged helix' DNA-binding domain"/>
    <property type="match status" value="1"/>
</dbReference>
<gene>
    <name evidence="4" type="ORF">GCM10022381_33670</name>
</gene>
<evidence type="ECO:0000256" key="2">
    <source>
        <dbReference type="ARBA" id="ARBA00023163"/>
    </source>
</evidence>
<dbReference type="InterPro" id="IPR057727">
    <property type="entry name" value="WCX_dom"/>
</dbReference>
<sequence>MRADRLVATLLMMQAKGRVTAREVAAEFETSVATVRRDFEALSAAGIPVYPQVGRGGGWQLLGGARTDLTGLTSAEARALFLLVGPAASVAPEVKSALRKLVRALPETFRTDAEAAAEAVVIDPARWGRPRRAEQPLVKALQDAVVQRRKVRLSYRGWDRDPDESLCDPWGMVEKDGVWYLLGGVDGTPRTYRIERIVESAITNEPADRPENFDLTEAWNAVVRDVTEQRERASATVVTSIAIVPFLRHQFGESAVIETGNDSERVTVRISAPSEIMLARGLAGWGADIEVLEPAAVRAELIRIGAALLERNAPEKRGLL</sequence>
<dbReference type="Pfam" id="PF08279">
    <property type="entry name" value="HTH_11"/>
    <property type="match status" value="1"/>
</dbReference>
<evidence type="ECO:0000256" key="1">
    <source>
        <dbReference type="ARBA" id="ARBA00023015"/>
    </source>
</evidence>
<dbReference type="RefSeq" id="WP_345068808.1">
    <property type="nucleotide sequence ID" value="NZ_BAABCN010000012.1"/>
</dbReference>
<dbReference type="InterPro" id="IPR051534">
    <property type="entry name" value="CBASS_pafABC_assoc_protein"/>
</dbReference>
<dbReference type="PROSITE" id="PS51000">
    <property type="entry name" value="HTH_DEOR_2"/>
    <property type="match status" value="1"/>
</dbReference>
<evidence type="ECO:0000313" key="4">
    <source>
        <dbReference type="EMBL" id="GAA3889136.1"/>
    </source>
</evidence>
<comment type="caution">
    <text evidence="4">The sequence shown here is derived from an EMBL/GenBank/DDBJ whole genome shotgun (WGS) entry which is preliminary data.</text>
</comment>
<dbReference type="InterPro" id="IPR026881">
    <property type="entry name" value="WYL_dom"/>
</dbReference>
<dbReference type="Pfam" id="PF13280">
    <property type="entry name" value="WYL"/>
    <property type="match status" value="1"/>
</dbReference>
<dbReference type="Proteomes" id="UP001501803">
    <property type="component" value="Unassembled WGS sequence"/>
</dbReference>
<dbReference type="InterPro" id="IPR036390">
    <property type="entry name" value="WH_DNA-bd_sf"/>
</dbReference>
<dbReference type="Gene3D" id="1.10.10.10">
    <property type="entry name" value="Winged helix-like DNA-binding domain superfamily/Winged helix DNA-binding domain"/>
    <property type="match status" value="1"/>
</dbReference>
<dbReference type="InterPro" id="IPR036388">
    <property type="entry name" value="WH-like_DNA-bd_sf"/>
</dbReference>
<dbReference type="PIRSF" id="PIRSF016838">
    <property type="entry name" value="PafC"/>
    <property type="match status" value="1"/>
</dbReference>
<evidence type="ECO:0000313" key="5">
    <source>
        <dbReference type="Proteomes" id="UP001501803"/>
    </source>
</evidence>
<keyword evidence="2" id="KW-0804">Transcription</keyword>
<proteinExistence type="predicted"/>
<reference evidence="5" key="1">
    <citation type="journal article" date="2019" name="Int. J. Syst. Evol. Microbiol.">
        <title>The Global Catalogue of Microorganisms (GCM) 10K type strain sequencing project: providing services to taxonomists for standard genome sequencing and annotation.</title>
        <authorList>
            <consortium name="The Broad Institute Genomics Platform"/>
            <consortium name="The Broad Institute Genome Sequencing Center for Infectious Disease"/>
            <person name="Wu L."/>
            <person name="Ma J."/>
        </authorList>
    </citation>
    <scope>NUCLEOTIDE SEQUENCE [LARGE SCALE GENOMIC DNA]</scope>
    <source>
        <strain evidence="5">JCM 17021</strain>
    </source>
</reference>
<keyword evidence="5" id="KW-1185">Reference proteome</keyword>